<comment type="caution">
    <text evidence="2">The sequence shown here is derived from an EMBL/GenBank/DDBJ whole genome shotgun (WGS) entry which is preliminary data.</text>
</comment>
<protein>
    <recommendedName>
        <fullName evidence="4">DUF5666 domain-containing protein</fullName>
    </recommendedName>
</protein>
<keyword evidence="1" id="KW-0732">Signal</keyword>
<organism evidence="2 3">
    <name type="scientific">Inquilinus limosus</name>
    <dbReference type="NCBI Taxonomy" id="171674"/>
    <lineage>
        <taxon>Bacteria</taxon>
        <taxon>Pseudomonadati</taxon>
        <taxon>Pseudomonadota</taxon>
        <taxon>Alphaproteobacteria</taxon>
        <taxon>Rhodospirillales</taxon>
        <taxon>Rhodospirillaceae</taxon>
        <taxon>Inquilinus</taxon>
    </lineage>
</organism>
<name>A0A952FKD1_9PROT</name>
<evidence type="ECO:0000313" key="2">
    <source>
        <dbReference type="EMBL" id="MBW8726612.1"/>
    </source>
</evidence>
<evidence type="ECO:0000313" key="3">
    <source>
        <dbReference type="Proteomes" id="UP000700706"/>
    </source>
</evidence>
<proteinExistence type="predicted"/>
<accession>A0A952FKD1</accession>
<gene>
    <name evidence="2" type="ORF">JF625_15855</name>
</gene>
<dbReference type="EMBL" id="JAEKLZ010000225">
    <property type="protein sequence ID" value="MBW8726612.1"/>
    <property type="molecule type" value="Genomic_DNA"/>
</dbReference>
<evidence type="ECO:0008006" key="4">
    <source>
        <dbReference type="Google" id="ProtNLM"/>
    </source>
</evidence>
<sequence length="273" mass="27675">MRESVCRMVMAATVAAIGLAACTDVTPWAYPTEPETAQRPVPVATAPLPEPQPAPPAYTAPRVIAAAPAPVAPPPPAVTYAPPRTVVAPPPVVAAAAPVIAAPAPAVTYAPPRAAAAPPRPVVGAAPPVTVAAAQPRMVEPARMVQPRVTQPASVAPARAAPVVVAQAPAVVVSAPAATTVYVPAQPMLTEKSGLIDFVLTDASGRPEGAILKDKTVIRFSPALAAAMDPDRSRLAPGRPLVVRGTVSGGRRNPGLQAVEMGTDIYSMVTLGY</sequence>
<dbReference type="PROSITE" id="PS51257">
    <property type="entry name" value="PROKAR_LIPOPROTEIN"/>
    <property type="match status" value="1"/>
</dbReference>
<dbReference type="Proteomes" id="UP000700706">
    <property type="component" value="Unassembled WGS sequence"/>
</dbReference>
<feature type="signal peptide" evidence="1">
    <location>
        <begin position="1"/>
        <end position="20"/>
    </location>
</feature>
<dbReference type="AlphaFoldDB" id="A0A952FKD1"/>
<evidence type="ECO:0000256" key="1">
    <source>
        <dbReference type="SAM" id="SignalP"/>
    </source>
</evidence>
<reference evidence="2" key="1">
    <citation type="submission" date="2020-06" db="EMBL/GenBank/DDBJ databases">
        <title>Stable isotope informed genome-resolved metagenomics uncovers potential trophic interactions in rhizosphere soil.</title>
        <authorList>
            <person name="Starr E.P."/>
            <person name="Shi S."/>
            <person name="Blazewicz S.J."/>
            <person name="Koch B.J."/>
            <person name="Probst A.J."/>
            <person name="Hungate B.A."/>
            <person name="Pett-Ridge J."/>
            <person name="Firestone M.K."/>
            <person name="Banfield J.F."/>
        </authorList>
    </citation>
    <scope>NUCLEOTIDE SEQUENCE</scope>
    <source>
        <strain evidence="2">YM_69_17</strain>
    </source>
</reference>
<feature type="chain" id="PRO_5037723110" description="DUF5666 domain-containing protein" evidence="1">
    <location>
        <begin position="21"/>
        <end position="273"/>
    </location>
</feature>